<gene>
    <name evidence="2" type="ORF">MEA186_12373</name>
</gene>
<dbReference type="EMBL" id="AGSN01000099">
    <property type="protein sequence ID" value="EHH11724.1"/>
    <property type="molecule type" value="Genomic_DNA"/>
</dbReference>
<feature type="signal peptide" evidence="1">
    <location>
        <begin position="1"/>
        <end position="21"/>
    </location>
</feature>
<dbReference type="PATRIC" id="fig|1082933.3.peg.2397"/>
<evidence type="ECO:0000313" key="3">
    <source>
        <dbReference type="Proteomes" id="UP000002949"/>
    </source>
</evidence>
<sequence>MKTASRLLQILALSACFAAQAHGAFSMPGVRQALRTMAGPSGQILSPIAAPLEMMKRV</sequence>
<feature type="chain" id="PRO_5003490341" evidence="1">
    <location>
        <begin position="22"/>
        <end position="58"/>
    </location>
</feature>
<keyword evidence="1" id="KW-0732">Signal</keyword>
<dbReference type="AlphaFoldDB" id="G6Y955"/>
<evidence type="ECO:0000313" key="2">
    <source>
        <dbReference type="EMBL" id="EHH11724.1"/>
    </source>
</evidence>
<evidence type="ECO:0000256" key="1">
    <source>
        <dbReference type="SAM" id="SignalP"/>
    </source>
</evidence>
<name>G6Y955_9HYPH</name>
<dbReference type="Proteomes" id="UP000002949">
    <property type="component" value="Unassembled WGS sequence"/>
</dbReference>
<accession>G6Y955</accession>
<keyword evidence="3" id="KW-1185">Reference proteome</keyword>
<reference evidence="2 3" key="1">
    <citation type="journal article" date="2012" name="J. Bacteriol.">
        <title>Draft Genome Sequence of Plant Growth-Promoting Rhizobium Mesorhizobium amorphae, Isolated from Zinc-Lead Mine Tailings.</title>
        <authorList>
            <person name="Hao X."/>
            <person name="Lin Y."/>
            <person name="Johnstone L."/>
            <person name="Baltrus D.A."/>
            <person name="Miller S.J."/>
            <person name="Wei G."/>
            <person name="Rensing C."/>
        </authorList>
    </citation>
    <scope>NUCLEOTIDE SEQUENCE [LARGE SCALE GENOMIC DNA]</scope>
    <source>
        <strain evidence="2 3">CCNWGS0123</strain>
    </source>
</reference>
<protein>
    <submittedName>
        <fullName evidence="2">Uncharacterized protein</fullName>
    </submittedName>
</protein>
<organism evidence="2 3">
    <name type="scientific">Mesorhizobium amorphae CCNWGS0123</name>
    <dbReference type="NCBI Taxonomy" id="1082933"/>
    <lineage>
        <taxon>Bacteria</taxon>
        <taxon>Pseudomonadati</taxon>
        <taxon>Pseudomonadota</taxon>
        <taxon>Alphaproteobacteria</taxon>
        <taxon>Hyphomicrobiales</taxon>
        <taxon>Phyllobacteriaceae</taxon>
        <taxon>Mesorhizobium</taxon>
    </lineage>
</organism>
<proteinExistence type="predicted"/>